<dbReference type="Pfam" id="PF23956">
    <property type="entry name" value="DUF7285"/>
    <property type="match status" value="1"/>
</dbReference>
<keyword evidence="2" id="KW-1133">Transmembrane helix</keyword>
<feature type="region of interest" description="Disordered" evidence="1">
    <location>
        <begin position="88"/>
        <end position="109"/>
    </location>
</feature>
<evidence type="ECO:0000313" key="5">
    <source>
        <dbReference type="Proteomes" id="UP000003751"/>
    </source>
</evidence>
<dbReference type="EMBL" id="AEMG01000019">
    <property type="protein sequence ID" value="EFW90747.1"/>
    <property type="molecule type" value="Genomic_DNA"/>
</dbReference>
<sequence>MRRWSPGRAQTEPVAAIVAVFAVCFGLLAYTGVLGDAMPRSERTLGPTTLSSVRDAASSNGILIPTRLAESSATPDGYHCNVTLTVGKREWHDGPTPPPNAKVPSSPAATTVSVRIAPGDVRPGRLRVVVWK</sequence>
<gene>
    <name evidence="4" type="ORF">SAMN05444342_0964</name>
    <name evidence="3" type="ORF">ZOD2009_16413</name>
</gene>
<proteinExistence type="predicted"/>
<dbReference type="RefSeq" id="WP_007981603.1">
    <property type="nucleotide sequence ID" value="NZ_AEMG01000019.1"/>
</dbReference>
<dbReference type="EMBL" id="FRAN01000001">
    <property type="protein sequence ID" value="SHK21236.1"/>
    <property type="molecule type" value="Genomic_DNA"/>
</dbReference>
<protein>
    <submittedName>
        <fullName evidence="3">Uncharacterized protein</fullName>
    </submittedName>
</protein>
<evidence type="ECO:0000256" key="1">
    <source>
        <dbReference type="SAM" id="MobiDB-lite"/>
    </source>
</evidence>
<dbReference type="OrthoDB" id="308110at2157"/>
<keyword evidence="2" id="KW-0472">Membrane</keyword>
<name>E7QWU4_HALPU</name>
<reference evidence="4" key="3">
    <citation type="submission" date="2016-11" db="EMBL/GenBank/DDBJ databases">
        <authorList>
            <person name="Jaros S."/>
            <person name="Januszkiewicz K."/>
            <person name="Wedrychowicz H."/>
        </authorList>
    </citation>
    <scope>NUCLEOTIDE SEQUENCE [LARGE SCALE GENOMIC DNA]</scope>
    <source>
        <strain evidence="4">DX253</strain>
    </source>
</reference>
<dbReference type="AlphaFoldDB" id="E7QWU4"/>
<dbReference type="eggNOG" id="arCOG05166">
    <property type="taxonomic scope" value="Archaea"/>
</dbReference>
<dbReference type="InterPro" id="IPR055709">
    <property type="entry name" value="DUF7285"/>
</dbReference>
<evidence type="ECO:0000313" key="3">
    <source>
        <dbReference type="EMBL" id="EFW90747.1"/>
    </source>
</evidence>
<reference evidence="6" key="2">
    <citation type="submission" date="2016-11" db="EMBL/GenBank/DDBJ databases">
        <authorList>
            <person name="Varghese N."/>
            <person name="Submissions S."/>
        </authorList>
    </citation>
    <scope>NUCLEOTIDE SEQUENCE [LARGE SCALE GENOMIC DNA]</scope>
    <source>
        <strain evidence="6">DX253</strain>
    </source>
</reference>
<dbReference type="Proteomes" id="UP000003751">
    <property type="component" value="Unassembled WGS sequence"/>
</dbReference>
<dbReference type="Proteomes" id="UP000184203">
    <property type="component" value="Unassembled WGS sequence"/>
</dbReference>
<accession>E7QWU4</accession>
<dbReference type="PATRIC" id="fig|797209.4.peg.3204"/>
<feature type="transmembrane region" description="Helical" evidence="2">
    <location>
        <begin position="14"/>
        <end position="33"/>
    </location>
</feature>
<evidence type="ECO:0000313" key="6">
    <source>
        <dbReference type="Proteomes" id="UP000184203"/>
    </source>
</evidence>
<keyword evidence="2" id="KW-0812">Transmembrane</keyword>
<reference evidence="3 5" key="1">
    <citation type="journal article" date="2014" name="ISME J.">
        <title>Trehalose/2-sulfotrehalose biosynthesis and glycine-betaine uptake are widely spread mechanisms for osmoadaptation in the Halobacteriales.</title>
        <authorList>
            <person name="Youssef N.H."/>
            <person name="Savage-Ashlock K.N."/>
            <person name="McCully A.L."/>
            <person name="Luedtke B."/>
            <person name="Shaw E.I."/>
            <person name="Hoff W.D."/>
            <person name="Elshahed M.S."/>
        </authorList>
    </citation>
    <scope>NUCLEOTIDE SEQUENCE [LARGE SCALE GENOMIC DNA]</scope>
    <source>
        <strain evidence="3 5">DX253</strain>
    </source>
</reference>
<dbReference type="STRING" id="797209.GCA_000376445_03154"/>
<organism evidence="3 5">
    <name type="scientific">Haladaptatus paucihalophilus DX253</name>
    <dbReference type="NCBI Taxonomy" id="797209"/>
    <lineage>
        <taxon>Archaea</taxon>
        <taxon>Methanobacteriati</taxon>
        <taxon>Methanobacteriota</taxon>
        <taxon>Stenosarchaea group</taxon>
        <taxon>Halobacteria</taxon>
        <taxon>Halobacteriales</taxon>
        <taxon>Haladaptataceae</taxon>
        <taxon>Haladaptatus</taxon>
    </lineage>
</organism>
<evidence type="ECO:0000313" key="4">
    <source>
        <dbReference type="EMBL" id="SHK21236.1"/>
    </source>
</evidence>
<evidence type="ECO:0000256" key="2">
    <source>
        <dbReference type="SAM" id="Phobius"/>
    </source>
</evidence>
<keyword evidence="6" id="KW-1185">Reference proteome</keyword>